<feature type="transmembrane region" description="Helical" evidence="3">
    <location>
        <begin position="31"/>
        <end position="49"/>
    </location>
</feature>
<dbReference type="PRINTS" id="PR01410">
    <property type="entry name" value="CCBIOGENESIS"/>
</dbReference>
<keyword evidence="3" id="KW-0812">Transmembrane</keyword>
<feature type="transmembrane region" description="Helical" evidence="3">
    <location>
        <begin position="265"/>
        <end position="284"/>
    </location>
</feature>
<sequence length="286" mass="35386">MKLIMIFIITVFYIITNLYFFININKNITKYIFIFLIILSTFLFKNYTIESIYTQLLNNLTNINTNIYIIIFYFFKKKINQKHNKKINLPIIIYSILIVNIYCFKTNTLFENLLNININLLNGLFLIHPILIYIFYSNILYKYYLNFNKKIYINFFKNTKIQKIKFFKKICKTNFYVIVSAIFLGSWWAFQELNWGTWWNWDLVELINLYYFLIIIYIYHNNKIWFFKYCKLYISQITFVIIFYIFIVRYNLVQSIHNFISITNLNQYLLYSYIIYIFIMYFKFKN</sequence>
<evidence type="ECO:0000256" key="1">
    <source>
        <dbReference type="ARBA" id="ARBA00009186"/>
    </source>
</evidence>
<feature type="transmembrane region" description="Helical" evidence="3">
    <location>
        <begin position="116"/>
        <end position="136"/>
    </location>
</feature>
<feature type="transmembrane region" description="Helical" evidence="3">
    <location>
        <begin position="173"/>
        <end position="191"/>
    </location>
</feature>
<protein>
    <submittedName>
        <fullName evidence="4">YejR</fullName>
    </submittedName>
</protein>
<dbReference type="PANTHER" id="PTHR43653:SF4">
    <property type="entry name" value="CYTOCHROME C BIOGENESIS CCMF N-TERMINAL-LIKE MITOCHONDRIAL PROTEIN 1-RELATED"/>
    <property type="match status" value="1"/>
</dbReference>
<feature type="transmembrane region" description="Helical" evidence="3">
    <location>
        <begin position="87"/>
        <end position="104"/>
    </location>
</feature>
<dbReference type="InterPro" id="IPR003567">
    <property type="entry name" value="Cyt_c_biogenesis"/>
</dbReference>
<dbReference type="GO" id="GO:0015232">
    <property type="term" value="F:heme transmembrane transporter activity"/>
    <property type="evidence" value="ECO:0007669"/>
    <property type="project" value="InterPro"/>
</dbReference>
<proteinExistence type="inferred from homology"/>
<feature type="transmembrane region" description="Helical" evidence="3">
    <location>
        <begin position="203"/>
        <end position="220"/>
    </location>
</feature>
<keyword evidence="3" id="KW-1133">Transmembrane helix</keyword>
<dbReference type="AlphaFoldDB" id="A0A6G5NJZ5"/>
<evidence type="ECO:0000256" key="3">
    <source>
        <dbReference type="SAM" id="Phobius"/>
    </source>
</evidence>
<feature type="transmembrane region" description="Helical" evidence="3">
    <location>
        <begin position="232"/>
        <end position="253"/>
    </location>
</feature>
<feature type="transmembrane region" description="Helical" evidence="3">
    <location>
        <begin position="6"/>
        <end position="24"/>
    </location>
</feature>
<dbReference type="EMBL" id="MG744346">
    <property type="protein sequence ID" value="QBI37914.1"/>
    <property type="molecule type" value="Genomic_DNA"/>
</dbReference>
<dbReference type="GO" id="GO:0017004">
    <property type="term" value="P:cytochrome complex assembly"/>
    <property type="evidence" value="ECO:0007669"/>
    <property type="project" value="UniProtKB-KW"/>
</dbReference>
<reference evidence="4" key="1">
    <citation type="submission" date="2018-01" db="EMBL/GenBank/DDBJ databases">
        <title>Mitochondrial genome sequences of Tetrahymena rostrata.</title>
        <authorList>
            <person name="Billman-Jacobe H."/>
            <person name="Young N."/>
        </authorList>
    </citation>
    <scope>NUCLEOTIDE SEQUENCE</scope>
    <source>
        <strain evidence="4">TRAUS</strain>
    </source>
</reference>
<organism evidence="4">
    <name type="scientific">Tetrahymena rostrata</name>
    <dbReference type="NCBI Taxonomy" id="5909"/>
    <lineage>
        <taxon>Eukaryota</taxon>
        <taxon>Sar</taxon>
        <taxon>Alveolata</taxon>
        <taxon>Ciliophora</taxon>
        <taxon>Intramacronucleata</taxon>
        <taxon>Oligohymenophorea</taxon>
        <taxon>Hymenostomatida</taxon>
        <taxon>Tetrahymenina</taxon>
        <taxon>Tetrahymenidae</taxon>
        <taxon>Tetrahymena</taxon>
    </lineage>
</organism>
<feature type="transmembrane region" description="Helical" evidence="3">
    <location>
        <begin position="55"/>
        <end position="75"/>
    </location>
</feature>
<accession>A0A6G5NJZ5</accession>
<keyword evidence="3" id="KW-0472">Membrane</keyword>
<comment type="similarity">
    <text evidence="1">Belongs to the CcmF/CycK/Ccl1/NrfE/CcsA family.</text>
</comment>
<keyword evidence="4" id="KW-0496">Mitochondrion</keyword>
<name>A0A6G5NJZ5_TETRO</name>
<dbReference type="PANTHER" id="PTHR43653">
    <property type="entry name" value="CYTOCHROME C ASSEMBLY PROTEIN-RELATED"/>
    <property type="match status" value="1"/>
</dbReference>
<evidence type="ECO:0000313" key="4">
    <source>
        <dbReference type="EMBL" id="QBI37914.1"/>
    </source>
</evidence>
<gene>
    <name evidence="4" type="primary">yejR</name>
</gene>
<dbReference type="GO" id="GO:0016020">
    <property type="term" value="C:membrane"/>
    <property type="evidence" value="ECO:0007669"/>
    <property type="project" value="InterPro"/>
</dbReference>
<geneLocation type="mitochondrion" evidence="4"/>
<evidence type="ECO:0000256" key="2">
    <source>
        <dbReference type="ARBA" id="ARBA00022748"/>
    </source>
</evidence>
<keyword evidence="2" id="KW-0201">Cytochrome c-type biogenesis</keyword>